<organism evidence="1 2">
    <name type="scientific">Georgfuchsia toluolica</name>
    <dbReference type="NCBI Taxonomy" id="424218"/>
    <lineage>
        <taxon>Bacteria</taxon>
        <taxon>Pseudomonadati</taxon>
        <taxon>Pseudomonadota</taxon>
        <taxon>Betaproteobacteria</taxon>
        <taxon>Nitrosomonadales</taxon>
        <taxon>Sterolibacteriaceae</taxon>
        <taxon>Georgfuchsia</taxon>
    </lineage>
</organism>
<dbReference type="AlphaFoldDB" id="A0A916J520"/>
<proteinExistence type="predicted"/>
<gene>
    <name evidence="1" type="ORF">GTOL_11441</name>
</gene>
<comment type="caution">
    <text evidence="1">The sequence shown here is derived from an EMBL/GenBank/DDBJ whole genome shotgun (WGS) entry which is preliminary data.</text>
</comment>
<sequence>MFGKYLLYPKDMLLFLDNLIFATAKSVGFDYRSFTLHARGWRICPIPDFSRFFLSVC</sequence>
<dbReference type="Proteomes" id="UP000742786">
    <property type="component" value="Unassembled WGS sequence"/>
</dbReference>
<evidence type="ECO:0000313" key="2">
    <source>
        <dbReference type="Proteomes" id="UP000742786"/>
    </source>
</evidence>
<name>A0A916J520_9PROT</name>
<reference evidence="1" key="1">
    <citation type="submission" date="2021-04" db="EMBL/GenBank/DDBJ databases">
        <authorList>
            <person name="Hornung B."/>
        </authorList>
    </citation>
    <scope>NUCLEOTIDE SEQUENCE</scope>
    <source>
        <strain evidence="1">G5G6</strain>
    </source>
</reference>
<protein>
    <submittedName>
        <fullName evidence="1">Uncharacterized protein</fullName>
    </submittedName>
</protein>
<keyword evidence="2" id="KW-1185">Reference proteome</keyword>
<evidence type="ECO:0000313" key="1">
    <source>
        <dbReference type="EMBL" id="CAG4883558.1"/>
    </source>
</evidence>
<accession>A0A916J520</accession>
<dbReference type="EMBL" id="CAJQUM010000001">
    <property type="protein sequence ID" value="CAG4883558.1"/>
    <property type="molecule type" value="Genomic_DNA"/>
</dbReference>